<reference evidence="1 2" key="1">
    <citation type="submission" date="2020-01" db="EMBL/GenBank/DDBJ databases">
        <title>Isolation, characterization and genomic analysis of a lytic bacteriophage vB_CsaP_009 infecting Cronobacter.</title>
        <authorList>
            <person name="Soleimani-Delfan A."/>
            <person name="Shahin K."/>
            <person name="Barazandeh M."/>
            <person name="Komijani M."/>
        </authorList>
    </citation>
    <scope>NUCLEOTIDE SEQUENCE [LARGE SCALE GENOMIC DNA]</scope>
</reference>
<evidence type="ECO:0000313" key="2">
    <source>
        <dbReference type="Proteomes" id="UP000479051"/>
    </source>
</evidence>
<accession>A0A679FDU5</accession>
<dbReference type="Proteomes" id="UP000479051">
    <property type="component" value="Segment"/>
</dbReference>
<sequence length="310" mass="35009">MEYSVALKTGVKGHVPSAPCFGKMASSGWGGVRDQRHPGVIVGNDNKNLHSFIEFSISANINNPSIWENNVGNFNFITEEEMTSLNKRERAEKSVIKHLQAIFDDLKIYNGCISVHPILKVVRAHIKDNKADKIITGLFLARNLTTGSTISRMYTDMIGWGYRPSFSAIVAHLLHSNVGAFSRSYSVQWVGETNWVSPASFGKRSLIRMMSGDFQDDCFVQEEWKNQGYYRRDDGFGRRLSRFNGRGRKLIDCLSVENDTHFLSDPSVTGDHRRDGTEEVVTVNHRGFQIPKLVVEMETFLVENNINPFA</sequence>
<dbReference type="RefSeq" id="YP_009833399.1">
    <property type="nucleotide sequence ID" value="NC_048664.1"/>
</dbReference>
<protein>
    <submittedName>
        <fullName evidence="1">Uncharacterized protein</fullName>
    </submittedName>
</protein>
<dbReference type="EMBL" id="LC519601">
    <property type="protein sequence ID" value="BBU72666.1"/>
    <property type="molecule type" value="Genomic_DNA"/>
</dbReference>
<name>A0A679FDU5_9CAUD</name>
<dbReference type="KEGG" id="vg:55603454"/>
<evidence type="ECO:0000313" key="1">
    <source>
        <dbReference type="EMBL" id="BBU72666.1"/>
    </source>
</evidence>
<keyword evidence="2" id="KW-1185">Reference proteome</keyword>
<dbReference type="GeneID" id="55603454"/>
<proteinExistence type="predicted"/>
<organism evidence="1 2">
    <name type="scientific">Cronobacter phage vB_CsaP_009</name>
    <dbReference type="NCBI Taxonomy" id="2699738"/>
    <lineage>
        <taxon>Viruses</taxon>
        <taxon>Duplodnaviria</taxon>
        <taxon>Heunggongvirae</taxon>
        <taxon>Uroviricota</taxon>
        <taxon>Caudoviricetes</taxon>
        <taxon>Grimontviridae</taxon>
        <taxon>Privateervirus</taxon>
        <taxon>Privateervirus pv009</taxon>
    </lineage>
</organism>